<dbReference type="Proteomes" id="UP000031549">
    <property type="component" value="Unassembled WGS sequence"/>
</dbReference>
<keyword evidence="1" id="KW-0812">Transmembrane</keyword>
<keyword evidence="3" id="KW-1185">Reference proteome</keyword>
<organism evidence="2 3">
    <name type="scientific">Hassallia byssoidea VB512170</name>
    <dbReference type="NCBI Taxonomy" id="1304833"/>
    <lineage>
        <taxon>Bacteria</taxon>
        <taxon>Bacillati</taxon>
        <taxon>Cyanobacteriota</taxon>
        <taxon>Cyanophyceae</taxon>
        <taxon>Nostocales</taxon>
        <taxon>Tolypothrichaceae</taxon>
        <taxon>Hassallia</taxon>
    </lineage>
</organism>
<protein>
    <submittedName>
        <fullName evidence="2">Photosystem one PsaX</fullName>
    </submittedName>
</protein>
<dbReference type="InterPro" id="IPR012986">
    <property type="entry name" value="PSI_PsaX"/>
</dbReference>
<dbReference type="InterPro" id="IPR036243">
    <property type="entry name" value="PSI_PsaX_sf"/>
</dbReference>
<dbReference type="RefSeq" id="WP_039737091.1">
    <property type="nucleotide sequence ID" value="NZ_JTCM02000024.1"/>
</dbReference>
<dbReference type="SUPFAM" id="SSF81552">
    <property type="entry name" value="Subunit PsaX of photosystem I reaction centre"/>
    <property type="match status" value="1"/>
</dbReference>
<reference evidence="2 3" key="1">
    <citation type="journal article" date="2015" name="Genome Announc.">
        <title>Draft Genome Sequence of Cyanobacterium Hassallia byssoidea Strain VB512170, Isolated from Monuments in India.</title>
        <authorList>
            <person name="Singh D."/>
            <person name="Chandrababunaidu M.M."/>
            <person name="Panda A."/>
            <person name="Sen D."/>
            <person name="Bhattacharyya S."/>
            <person name="Adhikary S.P."/>
            <person name="Tripathy S."/>
        </authorList>
    </citation>
    <scope>NUCLEOTIDE SEQUENCE [LARGE SCALE GENOMIC DNA]</scope>
    <source>
        <strain evidence="2 3">VB512170</strain>
    </source>
</reference>
<accession>A0A846H800</accession>
<keyword evidence="1" id="KW-1133">Transmembrane helix</keyword>
<proteinExistence type="predicted"/>
<dbReference type="AlphaFoldDB" id="A0A846H800"/>
<evidence type="ECO:0000313" key="3">
    <source>
        <dbReference type="Proteomes" id="UP000031549"/>
    </source>
</evidence>
<evidence type="ECO:0000313" key="2">
    <source>
        <dbReference type="EMBL" id="NEU73476.1"/>
    </source>
</evidence>
<sequence length="53" mass="5617">MTAQAKKPANQKVGAEVAQSGAKAPFPFRTAISIFLLAGNFLIAGIYFHLVNP</sequence>
<dbReference type="Pfam" id="PF08078">
    <property type="entry name" value="PsaX"/>
    <property type="match status" value="1"/>
</dbReference>
<feature type="transmembrane region" description="Helical" evidence="1">
    <location>
        <begin position="31"/>
        <end position="50"/>
    </location>
</feature>
<dbReference type="EMBL" id="JTCM02000024">
    <property type="protein sequence ID" value="NEU73476.1"/>
    <property type="molecule type" value="Genomic_DNA"/>
</dbReference>
<gene>
    <name evidence="2" type="ORF">PI95_013100</name>
</gene>
<name>A0A846H800_9CYAN</name>
<evidence type="ECO:0000256" key="1">
    <source>
        <dbReference type="SAM" id="Phobius"/>
    </source>
</evidence>
<comment type="caution">
    <text evidence="2">The sequence shown here is derived from an EMBL/GenBank/DDBJ whole genome shotgun (WGS) entry which is preliminary data.</text>
</comment>
<keyword evidence="1" id="KW-0472">Membrane</keyword>